<protein>
    <submittedName>
        <fullName evidence="2">Uncharacterized protein</fullName>
    </submittedName>
</protein>
<dbReference type="Proteomes" id="UP000430232">
    <property type="component" value="Unassembled WGS sequence"/>
</dbReference>
<sequence length="79" mass="8736">MMVRIGDDGRGEDVRLLWLQAHRKCAMRIDANRCESARPDGYEYTAAATTIRASRPDESRNGNGAMPAGIAPFVRQRAS</sequence>
<evidence type="ECO:0000313" key="2">
    <source>
        <dbReference type="EMBL" id="KAB0640525.1"/>
    </source>
</evidence>
<reference evidence="2 3" key="1">
    <citation type="submission" date="2019-09" db="EMBL/GenBank/DDBJ databases">
        <title>Draft genome sequences of 48 bacterial type strains from the CCUG.</title>
        <authorList>
            <person name="Tunovic T."/>
            <person name="Pineiro-Iglesias B."/>
            <person name="Unosson C."/>
            <person name="Inganas E."/>
            <person name="Ohlen M."/>
            <person name="Cardew S."/>
            <person name="Jensie-Markopoulos S."/>
            <person name="Salva-Serra F."/>
            <person name="Jaen-Luchoro D."/>
            <person name="Karlsson R."/>
            <person name="Svensson-Stadler L."/>
            <person name="Chun J."/>
            <person name="Moore E."/>
        </authorList>
    </citation>
    <scope>NUCLEOTIDE SEQUENCE [LARGE SCALE GENOMIC DNA]</scope>
    <source>
        <strain evidence="2 3">CCUG 54555</strain>
    </source>
</reference>
<feature type="region of interest" description="Disordered" evidence="1">
    <location>
        <begin position="53"/>
        <end position="79"/>
    </location>
</feature>
<dbReference type="GeneID" id="99790112"/>
<evidence type="ECO:0000313" key="3">
    <source>
        <dbReference type="Proteomes" id="UP000430232"/>
    </source>
</evidence>
<comment type="caution">
    <text evidence="2">The sequence shown here is derived from an EMBL/GenBank/DDBJ whole genome shotgun (WGS) entry which is preliminary data.</text>
</comment>
<organism evidence="2 3">
    <name type="scientific">Burkholderia latens</name>
    <dbReference type="NCBI Taxonomy" id="488446"/>
    <lineage>
        <taxon>Bacteria</taxon>
        <taxon>Pseudomonadati</taxon>
        <taxon>Pseudomonadota</taxon>
        <taxon>Betaproteobacteria</taxon>
        <taxon>Burkholderiales</taxon>
        <taxon>Burkholderiaceae</taxon>
        <taxon>Burkholderia</taxon>
        <taxon>Burkholderia cepacia complex</taxon>
    </lineage>
</organism>
<dbReference type="RefSeq" id="WP_151065359.1">
    <property type="nucleotide sequence ID" value="NZ_CABVPL010000017.1"/>
</dbReference>
<evidence type="ECO:0000256" key="1">
    <source>
        <dbReference type="SAM" id="MobiDB-lite"/>
    </source>
</evidence>
<proteinExistence type="predicted"/>
<accession>A0A6H9TC25</accession>
<dbReference type="AlphaFoldDB" id="A0A6H9TC25"/>
<keyword evidence="3" id="KW-1185">Reference proteome</keyword>
<gene>
    <name evidence="2" type="ORF">F7R21_16930</name>
</gene>
<dbReference type="EMBL" id="VZOJ01000043">
    <property type="protein sequence ID" value="KAB0640525.1"/>
    <property type="molecule type" value="Genomic_DNA"/>
</dbReference>
<name>A0A6H9TC25_9BURK</name>